<accession>A0A3P7RU67</accession>
<feature type="transmembrane region" description="Helical" evidence="2">
    <location>
        <begin position="137"/>
        <end position="158"/>
    </location>
</feature>
<evidence type="ECO:0000256" key="1">
    <source>
        <dbReference type="ARBA" id="ARBA00022448"/>
    </source>
</evidence>
<organism evidence="4 5">
    <name type="scientific">Rodentolepis nana</name>
    <name type="common">Dwarf tapeworm</name>
    <name type="synonym">Hymenolepis nana</name>
    <dbReference type="NCBI Taxonomy" id="102285"/>
    <lineage>
        <taxon>Eukaryota</taxon>
        <taxon>Metazoa</taxon>
        <taxon>Spiralia</taxon>
        <taxon>Lophotrochozoa</taxon>
        <taxon>Platyhelminthes</taxon>
        <taxon>Cestoda</taxon>
        <taxon>Eucestoda</taxon>
        <taxon>Cyclophyllidea</taxon>
        <taxon>Hymenolepididae</taxon>
        <taxon>Rodentolepis</taxon>
    </lineage>
</organism>
<dbReference type="InterPro" id="IPR031155">
    <property type="entry name" value="DUR"/>
</dbReference>
<dbReference type="EMBL" id="UZAE01000770">
    <property type="protein sequence ID" value="VDN97670.1"/>
    <property type="molecule type" value="Genomic_DNA"/>
</dbReference>
<keyword evidence="2" id="KW-0472">Membrane</keyword>
<name>A0A3P7RU67_RODNA</name>
<keyword evidence="2" id="KW-0812">Transmembrane</keyword>
<feature type="transmembrane region" description="Helical" evidence="2">
    <location>
        <begin position="303"/>
        <end position="324"/>
    </location>
</feature>
<gene>
    <name evidence="4" type="ORF">HNAJ_LOCUS1811</name>
</gene>
<feature type="transmembrane region" description="Helical" evidence="2">
    <location>
        <begin position="336"/>
        <end position="356"/>
    </location>
</feature>
<protein>
    <submittedName>
        <fullName evidence="4">Uncharacterized protein</fullName>
    </submittedName>
</protein>
<keyword evidence="1" id="KW-0813">Transport</keyword>
<dbReference type="AlphaFoldDB" id="A0A3P7RU67"/>
<dbReference type="PROSITE" id="PS00213">
    <property type="entry name" value="LIPOCALIN"/>
    <property type="match status" value="1"/>
</dbReference>
<keyword evidence="5" id="KW-1185">Reference proteome</keyword>
<feature type="transmembrane region" description="Helical" evidence="2">
    <location>
        <begin position="421"/>
        <end position="445"/>
    </location>
</feature>
<keyword evidence="2" id="KW-1133">Transmembrane helix</keyword>
<dbReference type="Proteomes" id="UP000278807">
    <property type="component" value="Unassembled WGS sequence"/>
</dbReference>
<evidence type="ECO:0000256" key="3">
    <source>
        <dbReference type="SAM" id="SignalP"/>
    </source>
</evidence>
<feature type="transmembrane region" description="Helical" evidence="2">
    <location>
        <begin position="77"/>
        <end position="98"/>
    </location>
</feature>
<dbReference type="InterPro" id="IPR022272">
    <property type="entry name" value="Lipocalin_CS"/>
</dbReference>
<dbReference type="PANTHER" id="PTHR46154">
    <property type="match status" value="1"/>
</dbReference>
<feature type="chain" id="PRO_5018198678" evidence="3">
    <location>
        <begin position="18"/>
        <end position="479"/>
    </location>
</feature>
<dbReference type="GO" id="GO:0015204">
    <property type="term" value="F:urea transmembrane transporter activity"/>
    <property type="evidence" value="ECO:0007669"/>
    <property type="project" value="InterPro"/>
</dbReference>
<evidence type="ECO:0000313" key="5">
    <source>
        <dbReference type="Proteomes" id="UP000278807"/>
    </source>
</evidence>
<feature type="transmembrane region" description="Helical" evidence="2">
    <location>
        <begin position="36"/>
        <end position="56"/>
    </location>
</feature>
<dbReference type="GO" id="GO:0005886">
    <property type="term" value="C:plasma membrane"/>
    <property type="evidence" value="ECO:0007669"/>
    <property type="project" value="TreeGrafter"/>
</dbReference>
<feature type="transmembrane region" description="Helical" evidence="2">
    <location>
        <begin position="104"/>
        <end position="130"/>
    </location>
</feature>
<evidence type="ECO:0000313" key="4">
    <source>
        <dbReference type="EMBL" id="VDN97670.1"/>
    </source>
</evidence>
<feature type="transmembrane region" description="Helical" evidence="2">
    <location>
        <begin position="213"/>
        <end position="234"/>
    </location>
</feature>
<keyword evidence="3" id="KW-0732">Signal</keyword>
<feature type="signal peptide" evidence="3">
    <location>
        <begin position="1"/>
        <end position="17"/>
    </location>
</feature>
<reference evidence="4 5" key="1">
    <citation type="submission" date="2018-11" db="EMBL/GenBank/DDBJ databases">
        <authorList>
            <consortium name="Pathogen Informatics"/>
        </authorList>
    </citation>
    <scope>NUCLEOTIDE SEQUENCE [LARGE SCALE GENOMIC DNA]</scope>
</reference>
<dbReference type="OrthoDB" id="10049971at2759"/>
<dbReference type="PANTHER" id="PTHR46154:SF4">
    <property type="entry name" value="UREA ACTIVE TRANSPORTER"/>
    <property type="match status" value="1"/>
</dbReference>
<sequence length="479" mass="53574">MRLDFFVCGFLAQCTLADSLSMSTEFGTVVGITGPVWYAIAAQMPVILFTIMLIRFRMIAPGARTFLHVVNARFGRTAHILLCVLSLSNNISFVVRVIGMGNKIFTAISSGVTFNLVWIVNITIAAIFVGCAKLRQAFLVSAFGAVFILISTLVFFVGCAQRINWHNFKISLLSYHMFRFSVNTYIFMDQSVWQSCSYAEPGEESLGVMISSILWMAIPYAFGTACSAGFISLVSQKELNEMTPNEIAGKWLAIFKVAKSISITENLVVKVSDFSNSIGSILTTTLGPLVYTFFWDGMTSNGIVIGTLLSTSIIAFMWHMLNLLEIIKVGKDLSDVILYAIAIILGFVLPPLVVFIEKMWKRIHGKTWLSPLHSSWARVYEMDNPLDPCAFDYAKSFSLANFDMQSYNRPSFQEVKRAYRFSWYFALAGPFLFCFFFVGVMPMMFSIVNSMDLVTFKAWVSYTNRPVINQITHGGVSSV</sequence>
<evidence type="ECO:0000256" key="2">
    <source>
        <dbReference type="SAM" id="Phobius"/>
    </source>
</evidence>
<proteinExistence type="predicted"/>